<evidence type="ECO:0008006" key="2">
    <source>
        <dbReference type="Google" id="ProtNLM"/>
    </source>
</evidence>
<dbReference type="EMBL" id="LAZR01034707">
    <property type="protein sequence ID" value="KKL44579.1"/>
    <property type="molecule type" value="Genomic_DNA"/>
</dbReference>
<comment type="caution">
    <text evidence="1">The sequence shown here is derived from an EMBL/GenBank/DDBJ whole genome shotgun (WGS) entry which is preliminary data.</text>
</comment>
<protein>
    <recommendedName>
        <fullName evidence="2">Peptidase M15C domain-containing protein</fullName>
    </recommendedName>
</protein>
<sequence>LEVVNQYDCTILEGHRGREKQNAAFRRGASKIEWPFGRHNLTPSLAVDVAPYPIDWENKKRFYHFAGYVQGKAAEMGIKLRWGGDWDQDFDLDDQDFNDLVHFEVAI</sequence>
<dbReference type="AlphaFoldDB" id="A0A0F9C5W4"/>
<evidence type="ECO:0000313" key="1">
    <source>
        <dbReference type="EMBL" id="KKL44579.1"/>
    </source>
</evidence>
<dbReference type="InterPro" id="IPR009045">
    <property type="entry name" value="Zn_M74/Hedgehog-like"/>
</dbReference>
<accession>A0A0F9C5W4</accession>
<name>A0A0F9C5W4_9ZZZZ</name>
<feature type="non-terminal residue" evidence="1">
    <location>
        <position position="1"/>
    </location>
</feature>
<dbReference type="SUPFAM" id="SSF55166">
    <property type="entry name" value="Hedgehog/DD-peptidase"/>
    <property type="match status" value="1"/>
</dbReference>
<organism evidence="1">
    <name type="scientific">marine sediment metagenome</name>
    <dbReference type="NCBI Taxonomy" id="412755"/>
    <lineage>
        <taxon>unclassified sequences</taxon>
        <taxon>metagenomes</taxon>
        <taxon>ecological metagenomes</taxon>
    </lineage>
</organism>
<proteinExistence type="predicted"/>
<dbReference type="Gene3D" id="3.30.1380.10">
    <property type="match status" value="1"/>
</dbReference>
<gene>
    <name evidence="1" type="ORF">LCGC14_2364300</name>
</gene>
<reference evidence="1" key="1">
    <citation type="journal article" date="2015" name="Nature">
        <title>Complex archaea that bridge the gap between prokaryotes and eukaryotes.</title>
        <authorList>
            <person name="Spang A."/>
            <person name="Saw J.H."/>
            <person name="Jorgensen S.L."/>
            <person name="Zaremba-Niedzwiedzka K."/>
            <person name="Martijn J."/>
            <person name="Lind A.E."/>
            <person name="van Eijk R."/>
            <person name="Schleper C."/>
            <person name="Guy L."/>
            <person name="Ettema T.J."/>
        </authorList>
    </citation>
    <scope>NUCLEOTIDE SEQUENCE</scope>
</reference>